<protein>
    <submittedName>
        <fullName evidence="4">Protein TOPLESS</fullName>
    </submittedName>
</protein>
<evidence type="ECO:0000256" key="3">
    <source>
        <dbReference type="SAM" id="Phobius"/>
    </source>
</evidence>
<organism evidence="4 5">
    <name type="scientific">Platanthera guangdongensis</name>
    <dbReference type="NCBI Taxonomy" id="2320717"/>
    <lineage>
        <taxon>Eukaryota</taxon>
        <taxon>Viridiplantae</taxon>
        <taxon>Streptophyta</taxon>
        <taxon>Embryophyta</taxon>
        <taxon>Tracheophyta</taxon>
        <taxon>Spermatophyta</taxon>
        <taxon>Magnoliopsida</taxon>
        <taxon>Liliopsida</taxon>
        <taxon>Asparagales</taxon>
        <taxon>Orchidaceae</taxon>
        <taxon>Orchidoideae</taxon>
        <taxon>Orchideae</taxon>
        <taxon>Orchidinae</taxon>
        <taxon>Platanthera</taxon>
    </lineage>
</organism>
<dbReference type="SMART" id="SM00320">
    <property type="entry name" value="WD40"/>
    <property type="match status" value="3"/>
</dbReference>
<name>A0ABR2LCZ9_9ASPA</name>
<evidence type="ECO:0000313" key="5">
    <source>
        <dbReference type="Proteomes" id="UP001412067"/>
    </source>
</evidence>
<keyword evidence="5" id="KW-1185">Reference proteome</keyword>
<gene>
    <name evidence="4" type="primary">TPL</name>
    <name evidence="4" type="ORF">KSP40_PGU005788</name>
</gene>
<dbReference type="InterPro" id="IPR015943">
    <property type="entry name" value="WD40/YVTN_repeat-like_dom_sf"/>
</dbReference>
<feature type="transmembrane region" description="Helical" evidence="3">
    <location>
        <begin position="12"/>
        <end position="35"/>
    </location>
</feature>
<comment type="caution">
    <text evidence="4">The sequence shown here is derived from an EMBL/GenBank/DDBJ whole genome shotgun (WGS) entry which is preliminary data.</text>
</comment>
<sequence length="260" mass="28963">MSTQISGNDVKPYSVVVAVIVGEGNFVVAVAIPVLETRKPYPHRSFWEKGRVEIDAHSGGVNDISLSQPNKQLCVVTCGDDKTIKVWDAITGVVQYTYEGHEAPVYSICPHSKENIHFIFSTSLDGKIKAWLYDNGGSRVDYTAPGQWCTTMAYSADGTRLFSCGTSKEGDSYIVEWNESEGSVKRTYSGFQKRLCGYYLMSSVMDLLKRQCGSHRDDAMFGNNNEFSAGRVGHELQPKAEEIFSPPRKRRKANMTTYPN</sequence>
<dbReference type="EMBL" id="JBBWWR010000021">
    <property type="protein sequence ID" value="KAK8937984.1"/>
    <property type="molecule type" value="Genomic_DNA"/>
</dbReference>
<evidence type="ECO:0000313" key="4">
    <source>
        <dbReference type="EMBL" id="KAK8937984.1"/>
    </source>
</evidence>
<keyword evidence="3" id="KW-1133">Transmembrane helix</keyword>
<dbReference type="SUPFAM" id="SSF50978">
    <property type="entry name" value="WD40 repeat-like"/>
    <property type="match status" value="1"/>
</dbReference>
<keyword evidence="3" id="KW-0812">Transmembrane</keyword>
<dbReference type="InterPro" id="IPR027728">
    <property type="entry name" value="Topless_fam"/>
</dbReference>
<dbReference type="PANTHER" id="PTHR44083">
    <property type="entry name" value="TOPLESS-RELATED PROTEIN 1-RELATED"/>
    <property type="match status" value="1"/>
</dbReference>
<dbReference type="PANTHER" id="PTHR44083:SF45">
    <property type="entry name" value="TOPLESS-RELATED PROTEIN 1"/>
    <property type="match status" value="1"/>
</dbReference>
<feature type="repeat" description="WD" evidence="1">
    <location>
        <begin position="54"/>
        <end position="97"/>
    </location>
</feature>
<dbReference type="InterPro" id="IPR001680">
    <property type="entry name" value="WD40_rpt"/>
</dbReference>
<proteinExistence type="predicted"/>
<dbReference type="PROSITE" id="PS50082">
    <property type="entry name" value="WD_REPEATS_2"/>
    <property type="match status" value="1"/>
</dbReference>
<dbReference type="Proteomes" id="UP001412067">
    <property type="component" value="Unassembled WGS sequence"/>
</dbReference>
<evidence type="ECO:0000256" key="1">
    <source>
        <dbReference type="PROSITE-ProRule" id="PRU00221"/>
    </source>
</evidence>
<dbReference type="Pfam" id="PF00400">
    <property type="entry name" value="WD40"/>
    <property type="match status" value="2"/>
</dbReference>
<accession>A0ABR2LCZ9</accession>
<keyword evidence="3" id="KW-0472">Membrane</keyword>
<dbReference type="InterPro" id="IPR036322">
    <property type="entry name" value="WD40_repeat_dom_sf"/>
</dbReference>
<feature type="region of interest" description="Disordered" evidence="2">
    <location>
        <begin position="236"/>
        <end position="260"/>
    </location>
</feature>
<dbReference type="Gene3D" id="2.130.10.10">
    <property type="entry name" value="YVTN repeat-like/Quinoprotein amine dehydrogenase"/>
    <property type="match status" value="1"/>
</dbReference>
<evidence type="ECO:0000256" key="2">
    <source>
        <dbReference type="SAM" id="MobiDB-lite"/>
    </source>
</evidence>
<reference evidence="4 5" key="1">
    <citation type="journal article" date="2022" name="Nat. Plants">
        <title>Genomes of leafy and leafless Platanthera orchids illuminate the evolution of mycoheterotrophy.</title>
        <authorList>
            <person name="Li M.H."/>
            <person name="Liu K.W."/>
            <person name="Li Z."/>
            <person name="Lu H.C."/>
            <person name="Ye Q.L."/>
            <person name="Zhang D."/>
            <person name="Wang J.Y."/>
            <person name="Li Y.F."/>
            <person name="Zhong Z.M."/>
            <person name="Liu X."/>
            <person name="Yu X."/>
            <person name="Liu D.K."/>
            <person name="Tu X.D."/>
            <person name="Liu B."/>
            <person name="Hao Y."/>
            <person name="Liao X.Y."/>
            <person name="Jiang Y.T."/>
            <person name="Sun W.H."/>
            <person name="Chen J."/>
            <person name="Chen Y.Q."/>
            <person name="Ai Y."/>
            <person name="Zhai J.W."/>
            <person name="Wu S.S."/>
            <person name="Zhou Z."/>
            <person name="Hsiao Y.Y."/>
            <person name="Wu W.L."/>
            <person name="Chen Y.Y."/>
            <person name="Lin Y.F."/>
            <person name="Hsu J.L."/>
            <person name="Li C.Y."/>
            <person name="Wang Z.W."/>
            <person name="Zhao X."/>
            <person name="Zhong W.Y."/>
            <person name="Ma X.K."/>
            <person name="Ma L."/>
            <person name="Huang J."/>
            <person name="Chen G.Z."/>
            <person name="Huang M.Z."/>
            <person name="Huang L."/>
            <person name="Peng D.H."/>
            <person name="Luo Y.B."/>
            <person name="Zou S.Q."/>
            <person name="Chen S.P."/>
            <person name="Lan S."/>
            <person name="Tsai W.C."/>
            <person name="Van de Peer Y."/>
            <person name="Liu Z.J."/>
        </authorList>
    </citation>
    <scope>NUCLEOTIDE SEQUENCE [LARGE SCALE GENOMIC DNA]</scope>
    <source>
        <strain evidence="4">Lor288</strain>
    </source>
</reference>
<keyword evidence="1" id="KW-0853">WD repeat</keyword>